<keyword evidence="2" id="KW-0378">Hydrolase</keyword>
<dbReference type="PANTHER" id="PTHR15032:SF4">
    <property type="entry name" value="N-ACYL-PHOSPHATIDYLETHANOLAMINE-HYDROLYZING PHOSPHOLIPASE D"/>
    <property type="match status" value="1"/>
</dbReference>
<evidence type="ECO:0000259" key="1">
    <source>
        <dbReference type="Pfam" id="PF12706"/>
    </source>
</evidence>
<dbReference type="Proteomes" id="UP001310022">
    <property type="component" value="Unassembled WGS sequence"/>
</dbReference>
<reference evidence="2 3" key="1">
    <citation type="submission" date="2021-12" db="EMBL/GenBank/DDBJ databases">
        <title>Genome sequencing of bacteria with rrn-lacking chromosome and rrn-plasmid.</title>
        <authorList>
            <person name="Anda M."/>
            <person name="Iwasaki W."/>
        </authorList>
    </citation>
    <scope>NUCLEOTIDE SEQUENCE [LARGE SCALE GENOMIC DNA]</scope>
    <source>
        <strain evidence="2 3">NBRC 15940</strain>
    </source>
</reference>
<keyword evidence="3" id="KW-1185">Reference proteome</keyword>
<accession>A0AAN4VVJ0</accession>
<dbReference type="InterPro" id="IPR001279">
    <property type="entry name" value="Metallo-B-lactamas"/>
</dbReference>
<dbReference type="SUPFAM" id="SSF56281">
    <property type="entry name" value="Metallo-hydrolase/oxidoreductase"/>
    <property type="match status" value="1"/>
</dbReference>
<evidence type="ECO:0000313" key="3">
    <source>
        <dbReference type="Proteomes" id="UP001310022"/>
    </source>
</evidence>
<dbReference type="PANTHER" id="PTHR15032">
    <property type="entry name" value="N-ACYL-PHOSPHATIDYLETHANOLAMINE-HYDROLYZING PHOSPHOLIPASE D"/>
    <property type="match status" value="1"/>
</dbReference>
<protein>
    <submittedName>
        <fullName evidence="2">Hydrolase</fullName>
    </submittedName>
</protein>
<gene>
    <name evidence="2" type="ORF">PEDI_10250</name>
</gene>
<dbReference type="GO" id="GO:0016787">
    <property type="term" value="F:hydrolase activity"/>
    <property type="evidence" value="ECO:0007669"/>
    <property type="project" value="UniProtKB-KW"/>
</dbReference>
<organism evidence="2 3">
    <name type="scientific">Persicobacter diffluens</name>
    <dbReference type="NCBI Taxonomy" id="981"/>
    <lineage>
        <taxon>Bacteria</taxon>
        <taxon>Pseudomonadati</taxon>
        <taxon>Bacteroidota</taxon>
        <taxon>Cytophagia</taxon>
        <taxon>Cytophagales</taxon>
        <taxon>Persicobacteraceae</taxon>
        <taxon>Persicobacter</taxon>
    </lineage>
</organism>
<feature type="domain" description="Metallo-beta-lactamase" evidence="1">
    <location>
        <begin position="109"/>
        <end position="306"/>
    </location>
</feature>
<dbReference type="Pfam" id="PF12706">
    <property type="entry name" value="Lactamase_B_2"/>
    <property type="match status" value="1"/>
</dbReference>
<dbReference type="Gene3D" id="3.60.15.10">
    <property type="entry name" value="Ribonuclease Z/Hydroxyacylglutathione hydrolase-like"/>
    <property type="match status" value="1"/>
</dbReference>
<dbReference type="AlphaFoldDB" id="A0AAN4VVJ0"/>
<dbReference type="InterPro" id="IPR036866">
    <property type="entry name" value="RibonucZ/Hydroxyglut_hydro"/>
</dbReference>
<evidence type="ECO:0000313" key="2">
    <source>
        <dbReference type="EMBL" id="GJM60473.1"/>
    </source>
</evidence>
<dbReference type="EMBL" id="BQKE01000001">
    <property type="protein sequence ID" value="GJM60473.1"/>
    <property type="molecule type" value="Genomic_DNA"/>
</dbReference>
<comment type="caution">
    <text evidence="2">The sequence shown here is derived from an EMBL/GenBank/DDBJ whole genome shotgun (WGS) entry which is preliminary data.</text>
</comment>
<sequence length="365" mass="41093">MDLIKIGALLMIFTISGVGYHRMTAVENEIASVHFNGDQFVNLSPTKAYSDYEYWPMLKAYWDADAQDRLPKIEIPVHELKAGDFDSIPADFSYTWLGHSSFLLEIEGNRLLFDPVLGDRASMLSFAGPKRMHESPISVTDLPALNGVVISHDHYDHLDKPTIQALAQGSQVHFYMPLEVGKHFRAWGVPEERIHEYDWWDAVQFGSVKMVCTPARHSSGRGLFDQNSTLWSSWSLIGEKYKVFYSGDTADMPEFADIVAQFGAFDISIFQVGAYNTLWEDAHILPSQALEANAVLGVKTMIPVHWATFDLALHPWDAPIKALYSAADQYSFFIRVPEIGESVDVAGLRNNSDWWNNELVKKAAS</sequence>
<dbReference type="GO" id="GO:0005737">
    <property type="term" value="C:cytoplasm"/>
    <property type="evidence" value="ECO:0007669"/>
    <property type="project" value="TreeGrafter"/>
</dbReference>
<name>A0AAN4VVJ0_9BACT</name>
<proteinExistence type="predicted"/>